<feature type="domain" description="DUF1638" evidence="1">
    <location>
        <begin position="47"/>
        <end position="212"/>
    </location>
</feature>
<evidence type="ECO:0000259" key="1">
    <source>
        <dbReference type="Pfam" id="PF07796"/>
    </source>
</evidence>
<dbReference type="AlphaFoldDB" id="D6SRK4"/>
<sequence length="248" mass="28728">MLKGEDTGEDIGVESRSPRVVIACGALRPELEHLRQGREKEVQTFYLPQNMHRAPHQLPELIQEKVDHASKYASKIILGYGLCSNGIVGVQAPEQGLVITRSHDCVALFLGSLEKYRQISRDHPGTYYLTRGWLDEGKDPLGTMENEYIPRLGRAWAEWGAREEIKHYTRFVFINTGVGDIEAMRERSMENARFFHKEYQEVQGDLEYLRRIMFGPYDKEYFYLVPAFEKVQQRWYVLDDAEPQPANS</sequence>
<comment type="caution">
    <text evidence="2">The sequence shown here is derived from an EMBL/GenBank/DDBJ whole genome shotgun (WGS) entry which is preliminary data.</text>
</comment>
<keyword evidence="3" id="KW-1185">Reference proteome</keyword>
<dbReference type="OrthoDB" id="9787351at2"/>
<name>D6SRK4_9BACT</name>
<organism evidence="2 3">
    <name type="scientific">Desulfonatronospira thiodismutans ASO3-1</name>
    <dbReference type="NCBI Taxonomy" id="555779"/>
    <lineage>
        <taxon>Bacteria</taxon>
        <taxon>Pseudomonadati</taxon>
        <taxon>Thermodesulfobacteriota</taxon>
        <taxon>Desulfovibrionia</taxon>
        <taxon>Desulfovibrionales</taxon>
        <taxon>Desulfonatronovibrionaceae</taxon>
        <taxon>Desulfonatronospira</taxon>
    </lineage>
</organism>
<evidence type="ECO:0000313" key="2">
    <source>
        <dbReference type="EMBL" id="EFI33320.1"/>
    </source>
</evidence>
<gene>
    <name evidence="2" type="ORF">Dthio_PD0647</name>
</gene>
<dbReference type="EMBL" id="ACJN02000003">
    <property type="protein sequence ID" value="EFI33320.1"/>
    <property type="molecule type" value="Genomic_DNA"/>
</dbReference>
<evidence type="ECO:0000313" key="3">
    <source>
        <dbReference type="Proteomes" id="UP000005496"/>
    </source>
</evidence>
<accession>D6SRK4</accession>
<dbReference type="InterPro" id="IPR012437">
    <property type="entry name" value="DUF1638"/>
</dbReference>
<dbReference type="RefSeq" id="WP_008870678.1">
    <property type="nucleotide sequence ID" value="NZ_ACJN02000003.1"/>
</dbReference>
<dbReference type="Proteomes" id="UP000005496">
    <property type="component" value="Unassembled WGS sequence"/>
</dbReference>
<protein>
    <recommendedName>
        <fullName evidence="1">DUF1638 domain-containing protein</fullName>
    </recommendedName>
</protein>
<proteinExistence type="predicted"/>
<dbReference type="eggNOG" id="COG0145">
    <property type="taxonomic scope" value="Bacteria"/>
</dbReference>
<reference evidence="2" key="1">
    <citation type="submission" date="2010-05" db="EMBL/GenBank/DDBJ databases">
        <title>The draft genome of Desulfonatronospira thiodismutans ASO3-1.</title>
        <authorList>
            <consortium name="US DOE Joint Genome Institute (JGI-PGF)"/>
            <person name="Lucas S."/>
            <person name="Copeland A."/>
            <person name="Lapidus A."/>
            <person name="Cheng J.-F."/>
            <person name="Bruce D."/>
            <person name="Goodwin L."/>
            <person name="Pitluck S."/>
            <person name="Chertkov O."/>
            <person name="Brettin T."/>
            <person name="Detter J.C."/>
            <person name="Han C."/>
            <person name="Land M.L."/>
            <person name="Hauser L."/>
            <person name="Kyrpides N."/>
            <person name="Mikhailova N."/>
            <person name="Muyzer G."/>
            <person name="Woyke T."/>
        </authorList>
    </citation>
    <scope>NUCLEOTIDE SEQUENCE [LARGE SCALE GENOMIC DNA]</scope>
    <source>
        <strain evidence="2">ASO3-1</strain>
    </source>
</reference>
<dbReference type="Pfam" id="PF07796">
    <property type="entry name" value="DUF1638"/>
    <property type="match status" value="1"/>
</dbReference>